<evidence type="ECO:0000256" key="1">
    <source>
        <dbReference type="SAM" id="Coils"/>
    </source>
</evidence>
<evidence type="ECO:0000313" key="2">
    <source>
        <dbReference type="EMBL" id="PBK69833.1"/>
    </source>
</evidence>
<proteinExistence type="predicted"/>
<evidence type="ECO:0008006" key="4">
    <source>
        <dbReference type="Google" id="ProtNLM"/>
    </source>
</evidence>
<dbReference type="AlphaFoldDB" id="A0A2H3C116"/>
<keyword evidence="3" id="KW-1185">Reference proteome</keyword>
<sequence length="553" mass="63000">MLPTYAFTVEEMLARHDWALTFAHPPDVDSLFRTNNMPSPAQAVQLKASLDSLETPLAEVQSHLNLLRDAVASLETQMSRLQSLRHDYTTAFSPIRRIPSEILAKISCCSWENSRADKGSSIFNVFVMRDGPWRLGQVCSLWRSAVETLCPELWSTLSINDPLYPSLKNKHVEVLRCVLERSRNHPLHFTFDRPSANSDTSLQVMEQCFNIMIAHSARWETAEIIVPPLFIPRLDLIRGKIDWLKKMDLEVCSNNSGLESKSIHAFEIAPSLQVLHLRGMHPEANILFPTVNLISFSDHRPWSGDRLDPEYLGVVKSAPNLRSFSYIDFDVVRPISTSHTLERAINSSIEKLSTCSLDFMRGVILPSLKEVALIAPLRTVTWGYPVNALYGLNEMLIHSQCSLTRLALDDIALDENLPVILQLSPQLEEFSIDLRQEWMDEYDPVMLDLVIRMKETIIVEGSPQHCLVPSLQRFTIRLYHVCSVTLSFLDLNFVEMIASRVHGPHFVPRLTKLYLLVLEYMWTSCLDEDDVLALNRLKDKDLDVFVILRGADP</sequence>
<organism evidence="2 3">
    <name type="scientific">Armillaria solidipes</name>
    <dbReference type="NCBI Taxonomy" id="1076256"/>
    <lineage>
        <taxon>Eukaryota</taxon>
        <taxon>Fungi</taxon>
        <taxon>Dikarya</taxon>
        <taxon>Basidiomycota</taxon>
        <taxon>Agaricomycotina</taxon>
        <taxon>Agaricomycetes</taxon>
        <taxon>Agaricomycetidae</taxon>
        <taxon>Agaricales</taxon>
        <taxon>Marasmiineae</taxon>
        <taxon>Physalacriaceae</taxon>
        <taxon>Armillaria</taxon>
    </lineage>
</organism>
<keyword evidence="1" id="KW-0175">Coiled coil</keyword>
<name>A0A2H3C116_9AGAR</name>
<dbReference type="Proteomes" id="UP000218334">
    <property type="component" value="Unassembled WGS sequence"/>
</dbReference>
<dbReference type="EMBL" id="KZ293428">
    <property type="protein sequence ID" value="PBK69833.1"/>
    <property type="molecule type" value="Genomic_DNA"/>
</dbReference>
<gene>
    <name evidence="2" type="ORF">ARMSODRAFT_148489</name>
</gene>
<evidence type="ECO:0000313" key="3">
    <source>
        <dbReference type="Proteomes" id="UP000218334"/>
    </source>
</evidence>
<feature type="coiled-coil region" evidence="1">
    <location>
        <begin position="57"/>
        <end position="84"/>
    </location>
</feature>
<accession>A0A2H3C116</accession>
<protein>
    <recommendedName>
        <fullName evidence="4">F-box domain-containing protein</fullName>
    </recommendedName>
</protein>
<reference evidence="3" key="1">
    <citation type="journal article" date="2017" name="Nat. Ecol. Evol.">
        <title>Genome expansion and lineage-specific genetic innovations in the forest pathogenic fungi Armillaria.</title>
        <authorList>
            <person name="Sipos G."/>
            <person name="Prasanna A.N."/>
            <person name="Walter M.C."/>
            <person name="O'Connor E."/>
            <person name="Balint B."/>
            <person name="Krizsan K."/>
            <person name="Kiss B."/>
            <person name="Hess J."/>
            <person name="Varga T."/>
            <person name="Slot J."/>
            <person name="Riley R."/>
            <person name="Boka B."/>
            <person name="Rigling D."/>
            <person name="Barry K."/>
            <person name="Lee J."/>
            <person name="Mihaltcheva S."/>
            <person name="LaButti K."/>
            <person name="Lipzen A."/>
            <person name="Waldron R."/>
            <person name="Moloney N.M."/>
            <person name="Sperisen C."/>
            <person name="Kredics L."/>
            <person name="Vagvoelgyi C."/>
            <person name="Patrignani A."/>
            <person name="Fitzpatrick D."/>
            <person name="Nagy I."/>
            <person name="Doyle S."/>
            <person name="Anderson J.B."/>
            <person name="Grigoriev I.V."/>
            <person name="Gueldener U."/>
            <person name="Muensterkoetter M."/>
            <person name="Nagy L.G."/>
        </authorList>
    </citation>
    <scope>NUCLEOTIDE SEQUENCE [LARGE SCALE GENOMIC DNA]</scope>
    <source>
        <strain evidence="3">28-4</strain>
    </source>
</reference>